<protein>
    <recommendedName>
        <fullName evidence="5">DUF4878 domain-containing protein</fullName>
    </recommendedName>
</protein>
<name>A0ABT6S0E0_9ACTN</name>
<keyword evidence="2" id="KW-0472">Membrane</keyword>
<evidence type="ECO:0000256" key="1">
    <source>
        <dbReference type="SAM" id="MobiDB-lite"/>
    </source>
</evidence>
<reference evidence="3 4" key="1">
    <citation type="submission" date="2023-05" db="EMBL/GenBank/DDBJ databases">
        <title>Draft genome sequence of Streptomyces sp. B-S-A8 isolated from a cave soil in Thailand.</title>
        <authorList>
            <person name="Chamroensaksri N."/>
            <person name="Muangham S."/>
        </authorList>
    </citation>
    <scope>NUCLEOTIDE SEQUENCE [LARGE SCALE GENOMIC DNA]</scope>
    <source>
        <strain evidence="3 4">B-S-A8</strain>
    </source>
</reference>
<gene>
    <name evidence="3" type="ORF">QIS99_28830</name>
</gene>
<evidence type="ECO:0000313" key="4">
    <source>
        <dbReference type="Proteomes" id="UP001224661"/>
    </source>
</evidence>
<feature type="transmembrane region" description="Helical" evidence="2">
    <location>
        <begin position="18"/>
        <end position="38"/>
    </location>
</feature>
<comment type="caution">
    <text evidence="3">The sequence shown here is derived from an EMBL/GenBank/DDBJ whole genome shotgun (WGS) entry which is preliminary data.</text>
</comment>
<sequence>MGTGTPLWQWPLYSPKRLVGTLVILAVLIVGVAVLLNLSSEEGGRPQGVPAPGVSNSPVPRPSSPSAEPTRTPTPDYGAAIDTARQFVTAWARPEEESWKAWYAGVAPYATDDLAKRLSTVDHRNVPATKVTGKSRLTDTGGVGRTEVAVETDGGMVSVVIVQAGKDSWKVADFQPGAQAVE</sequence>
<evidence type="ECO:0000256" key="2">
    <source>
        <dbReference type="SAM" id="Phobius"/>
    </source>
</evidence>
<organism evidence="3 4">
    <name type="scientific">Streptomyces solicavernae</name>
    <dbReference type="NCBI Taxonomy" id="3043614"/>
    <lineage>
        <taxon>Bacteria</taxon>
        <taxon>Bacillati</taxon>
        <taxon>Actinomycetota</taxon>
        <taxon>Actinomycetes</taxon>
        <taxon>Kitasatosporales</taxon>
        <taxon>Streptomycetaceae</taxon>
        <taxon>Streptomyces</taxon>
    </lineage>
</organism>
<dbReference type="Proteomes" id="UP001224661">
    <property type="component" value="Unassembled WGS sequence"/>
</dbReference>
<keyword evidence="2" id="KW-1133">Transmembrane helix</keyword>
<keyword evidence="2" id="KW-0812">Transmembrane</keyword>
<feature type="region of interest" description="Disordered" evidence="1">
    <location>
        <begin position="41"/>
        <end position="78"/>
    </location>
</feature>
<proteinExistence type="predicted"/>
<dbReference type="RefSeq" id="WP_282516645.1">
    <property type="nucleotide sequence ID" value="NZ_JASCIR010000040.1"/>
</dbReference>
<accession>A0ABT6S0E0</accession>
<keyword evidence="4" id="KW-1185">Reference proteome</keyword>
<dbReference type="EMBL" id="JASCIR010000040">
    <property type="protein sequence ID" value="MDI3390166.1"/>
    <property type="molecule type" value="Genomic_DNA"/>
</dbReference>
<evidence type="ECO:0000313" key="3">
    <source>
        <dbReference type="EMBL" id="MDI3390166.1"/>
    </source>
</evidence>
<evidence type="ECO:0008006" key="5">
    <source>
        <dbReference type="Google" id="ProtNLM"/>
    </source>
</evidence>